<name>A0A6J7WKY0_9CAUD</name>
<dbReference type="EMBL" id="LR798263">
    <property type="protein sequence ID" value="CAB5218480.1"/>
    <property type="molecule type" value="Genomic_DNA"/>
</dbReference>
<evidence type="ECO:0000313" key="1">
    <source>
        <dbReference type="EMBL" id="CAB5218480.1"/>
    </source>
</evidence>
<accession>A0A6J7WKY0</accession>
<organism evidence="1">
    <name type="scientific">uncultured Caudovirales phage</name>
    <dbReference type="NCBI Taxonomy" id="2100421"/>
    <lineage>
        <taxon>Viruses</taxon>
        <taxon>Duplodnaviria</taxon>
        <taxon>Heunggongvirae</taxon>
        <taxon>Uroviricota</taxon>
        <taxon>Caudoviricetes</taxon>
        <taxon>Peduoviridae</taxon>
        <taxon>Maltschvirus</taxon>
        <taxon>Maltschvirus maltsch</taxon>
    </lineage>
</organism>
<reference evidence="1" key="1">
    <citation type="submission" date="2020-05" db="EMBL/GenBank/DDBJ databases">
        <authorList>
            <person name="Chiriac C."/>
            <person name="Salcher M."/>
            <person name="Ghai R."/>
            <person name="Kavagutti S V."/>
        </authorList>
    </citation>
    <scope>NUCLEOTIDE SEQUENCE</scope>
</reference>
<proteinExistence type="predicted"/>
<gene>
    <name evidence="1" type="ORF">UFOVP216_20</name>
</gene>
<protein>
    <submittedName>
        <fullName evidence="1">Uncharacterized protein</fullName>
    </submittedName>
</protein>
<sequence>MSINLEPIPFSITFTWKNKDVKITLKNGEDVIKLGREFANFLDKIHIEHTVEMSNIENL</sequence>